<dbReference type="InterPro" id="IPR050333">
    <property type="entry name" value="SLRP"/>
</dbReference>
<evidence type="ECO:0000313" key="5">
    <source>
        <dbReference type="Proteomes" id="UP001054945"/>
    </source>
</evidence>
<dbReference type="PROSITE" id="PS51450">
    <property type="entry name" value="LRR"/>
    <property type="match status" value="1"/>
</dbReference>
<accession>A0AAV4PUH9</accession>
<keyword evidence="2" id="KW-0677">Repeat</keyword>
<comment type="caution">
    <text evidence="4">The sequence shown here is derived from an EMBL/GenBank/DDBJ whole genome shotgun (WGS) entry which is preliminary data.</text>
</comment>
<reference evidence="4 5" key="1">
    <citation type="submission" date="2021-06" db="EMBL/GenBank/DDBJ databases">
        <title>Caerostris extrusa draft genome.</title>
        <authorList>
            <person name="Kono N."/>
            <person name="Arakawa K."/>
        </authorList>
    </citation>
    <scope>NUCLEOTIDE SEQUENCE [LARGE SCALE GENOMIC DNA]</scope>
</reference>
<evidence type="ECO:0000313" key="4">
    <source>
        <dbReference type="EMBL" id="GIY00697.1"/>
    </source>
</evidence>
<dbReference type="InterPro" id="IPR001611">
    <property type="entry name" value="Leu-rich_rpt"/>
</dbReference>
<evidence type="ECO:0000256" key="2">
    <source>
        <dbReference type="ARBA" id="ARBA00022737"/>
    </source>
</evidence>
<keyword evidence="5" id="KW-1185">Reference proteome</keyword>
<proteinExistence type="predicted"/>
<dbReference type="Proteomes" id="UP001054945">
    <property type="component" value="Unassembled WGS sequence"/>
</dbReference>
<keyword evidence="1" id="KW-0433">Leucine-rich repeat</keyword>
<feature type="compositionally biased region" description="Basic and acidic residues" evidence="3">
    <location>
        <begin position="1"/>
        <end position="14"/>
    </location>
</feature>
<dbReference type="InterPro" id="IPR003591">
    <property type="entry name" value="Leu-rich_rpt_typical-subtyp"/>
</dbReference>
<dbReference type="PANTHER" id="PTHR45712:SF22">
    <property type="entry name" value="INSULIN-LIKE GROWTH FACTOR-BINDING PROTEIN COMPLEX ACID LABILE SUBUNIT"/>
    <property type="match status" value="1"/>
</dbReference>
<gene>
    <name evidence="4" type="primary">X975_13682</name>
    <name evidence="4" type="ORF">CEXT_325031</name>
</gene>
<dbReference type="SMART" id="SM00369">
    <property type="entry name" value="LRR_TYP"/>
    <property type="match status" value="2"/>
</dbReference>
<protein>
    <submittedName>
        <fullName evidence="4">Protein toll</fullName>
    </submittedName>
</protein>
<evidence type="ECO:0000256" key="1">
    <source>
        <dbReference type="ARBA" id="ARBA00022614"/>
    </source>
</evidence>
<dbReference type="Pfam" id="PF00560">
    <property type="entry name" value="LRR_1"/>
    <property type="match status" value="1"/>
</dbReference>
<dbReference type="SUPFAM" id="SSF52058">
    <property type="entry name" value="L domain-like"/>
    <property type="match status" value="1"/>
</dbReference>
<evidence type="ECO:0000256" key="3">
    <source>
        <dbReference type="SAM" id="MobiDB-lite"/>
    </source>
</evidence>
<organism evidence="4 5">
    <name type="scientific">Caerostris extrusa</name>
    <name type="common">Bark spider</name>
    <name type="synonym">Caerostris bankana</name>
    <dbReference type="NCBI Taxonomy" id="172846"/>
    <lineage>
        <taxon>Eukaryota</taxon>
        <taxon>Metazoa</taxon>
        <taxon>Ecdysozoa</taxon>
        <taxon>Arthropoda</taxon>
        <taxon>Chelicerata</taxon>
        <taxon>Arachnida</taxon>
        <taxon>Araneae</taxon>
        <taxon>Araneomorphae</taxon>
        <taxon>Entelegynae</taxon>
        <taxon>Araneoidea</taxon>
        <taxon>Araneidae</taxon>
        <taxon>Caerostris</taxon>
    </lineage>
</organism>
<dbReference type="PANTHER" id="PTHR45712">
    <property type="entry name" value="AGAP008170-PA"/>
    <property type="match status" value="1"/>
</dbReference>
<dbReference type="InterPro" id="IPR032675">
    <property type="entry name" value="LRR_dom_sf"/>
</dbReference>
<dbReference type="Gene3D" id="3.80.10.10">
    <property type="entry name" value="Ribonuclease Inhibitor"/>
    <property type="match status" value="2"/>
</dbReference>
<feature type="region of interest" description="Disordered" evidence="3">
    <location>
        <begin position="1"/>
        <end position="35"/>
    </location>
</feature>
<dbReference type="EMBL" id="BPLR01005215">
    <property type="protein sequence ID" value="GIY00697.1"/>
    <property type="molecule type" value="Genomic_DNA"/>
</dbReference>
<name>A0AAV4PUH9_CAEEX</name>
<dbReference type="AlphaFoldDB" id="A0AAV4PUH9"/>
<sequence length="321" mass="36880">MELEKKVNVEESRRLNRKARHGGSDALRHLSQPADAPPPDLFKPWTKLQTVVLFHNQLLHVDQLFFGTNPVIILLRHNNLTDLDSVLHPGMYNLSHLDLSYNPFTRVTENSFIGKVNNTNIILLNNCLIQEFNARHYTGLQLIRLDLSYNLIDKAINIFDANYTDIAIPTSHDSFFQSSLLLDLGSRTLTKTSPVCPYSSVMQFNISSSLLNRSRYLDCLENTNTNIRYVTFSDISHIYSLMMNLSMTGNRIEILRSADFIQLIGMRLLSLRNNDIRQVDGKTFILIRNTLMHLDLSQNKIHSFTGLRTLPVRSHITQSRR</sequence>